<evidence type="ECO:0000259" key="1">
    <source>
        <dbReference type="PROSITE" id="PS50943"/>
    </source>
</evidence>
<sequence length="140" mass="15095">MTGALTTVGAVPQWTLADRLRKAREHAELHQRELATRLGLSRTSISSYESASVTPKRPVLLAWSMATGVSFDWLAGETEPEPTADLTAISGEPTGRYSLLSDTSITSKLQVTGQLLPFEQRKPAVARSDAAKTVIFRAAA</sequence>
<dbReference type="GO" id="GO:0003677">
    <property type="term" value="F:DNA binding"/>
    <property type="evidence" value="ECO:0007669"/>
    <property type="project" value="InterPro"/>
</dbReference>
<comment type="caution">
    <text evidence="2">The sequence shown here is derived from an EMBL/GenBank/DDBJ whole genome shotgun (WGS) entry which is preliminary data.</text>
</comment>
<accession>A0A5C4LS51</accession>
<keyword evidence="3" id="KW-1185">Reference proteome</keyword>
<dbReference type="EMBL" id="VDFW01000055">
    <property type="protein sequence ID" value="TNC19080.1"/>
    <property type="molecule type" value="Genomic_DNA"/>
</dbReference>
<dbReference type="OrthoDB" id="5148209at2"/>
<dbReference type="CDD" id="cd00093">
    <property type="entry name" value="HTH_XRE"/>
    <property type="match status" value="1"/>
</dbReference>
<evidence type="ECO:0000313" key="2">
    <source>
        <dbReference type="EMBL" id="TNC19080.1"/>
    </source>
</evidence>
<dbReference type="SMART" id="SM00530">
    <property type="entry name" value="HTH_XRE"/>
    <property type="match status" value="1"/>
</dbReference>
<dbReference type="AlphaFoldDB" id="A0A5C4LS51"/>
<feature type="domain" description="HTH cro/C1-type" evidence="1">
    <location>
        <begin position="20"/>
        <end position="74"/>
    </location>
</feature>
<dbReference type="Pfam" id="PF01381">
    <property type="entry name" value="HTH_3"/>
    <property type="match status" value="1"/>
</dbReference>
<proteinExistence type="predicted"/>
<reference evidence="2 3" key="1">
    <citation type="submission" date="2019-06" db="EMBL/GenBank/DDBJ databases">
        <title>Amycolatopsis alkalitolerans sp. nov., isolated from Gastrodia elata Blume.</title>
        <authorList>
            <person name="Narsing Rao M.P."/>
            <person name="Li W.J."/>
        </authorList>
    </citation>
    <scope>NUCLEOTIDE SEQUENCE [LARGE SCALE GENOMIC DNA]</scope>
    <source>
        <strain evidence="2 3">SYSUP0005</strain>
    </source>
</reference>
<organism evidence="2 3">
    <name type="scientific">Amycolatopsis alkalitolerans</name>
    <dbReference type="NCBI Taxonomy" id="2547244"/>
    <lineage>
        <taxon>Bacteria</taxon>
        <taxon>Bacillati</taxon>
        <taxon>Actinomycetota</taxon>
        <taxon>Actinomycetes</taxon>
        <taxon>Pseudonocardiales</taxon>
        <taxon>Pseudonocardiaceae</taxon>
        <taxon>Amycolatopsis</taxon>
    </lineage>
</organism>
<dbReference type="InterPro" id="IPR001387">
    <property type="entry name" value="Cro/C1-type_HTH"/>
</dbReference>
<dbReference type="Gene3D" id="1.10.260.40">
    <property type="entry name" value="lambda repressor-like DNA-binding domains"/>
    <property type="match status" value="1"/>
</dbReference>
<gene>
    <name evidence="2" type="ORF">FG385_32970</name>
</gene>
<dbReference type="PROSITE" id="PS50943">
    <property type="entry name" value="HTH_CROC1"/>
    <property type="match status" value="1"/>
</dbReference>
<dbReference type="InterPro" id="IPR010982">
    <property type="entry name" value="Lambda_DNA-bd_dom_sf"/>
</dbReference>
<dbReference type="SUPFAM" id="SSF47413">
    <property type="entry name" value="lambda repressor-like DNA-binding domains"/>
    <property type="match status" value="1"/>
</dbReference>
<protein>
    <submittedName>
        <fullName evidence="2">Helix-turn-helix transcriptional regulator</fullName>
    </submittedName>
</protein>
<name>A0A5C4LS51_9PSEU</name>
<evidence type="ECO:0000313" key="3">
    <source>
        <dbReference type="Proteomes" id="UP000305546"/>
    </source>
</evidence>
<dbReference type="Proteomes" id="UP000305546">
    <property type="component" value="Unassembled WGS sequence"/>
</dbReference>
<dbReference type="RefSeq" id="WP_139100730.1">
    <property type="nucleotide sequence ID" value="NZ_VDFW01000055.1"/>
</dbReference>